<dbReference type="InterPro" id="IPR000873">
    <property type="entry name" value="AMP-dep_synth/lig_dom"/>
</dbReference>
<name>A0A8J9ZSC2_BRALA</name>
<evidence type="ECO:0000256" key="4">
    <source>
        <dbReference type="ARBA" id="ARBA00022741"/>
    </source>
</evidence>
<dbReference type="InterPro" id="IPR045851">
    <property type="entry name" value="AMP-bd_C_sf"/>
</dbReference>
<dbReference type="EMBL" id="OV696689">
    <property type="protein sequence ID" value="CAH1262669.1"/>
    <property type="molecule type" value="Genomic_DNA"/>
</dbReference>
<dbReference type="InterPro" id="IPR025110">
    <property type="entry name" value="AMP-bd_C"/>
</dbReference>
<dbReference type="PANTHER" id="PTHR24096">
    <property type="entry name" value="LONG-CHAIN-FATTY-ACID--COA LIGASE"/>
    <property type="match status" value="1"/>
</dbReference>
<dbReference type="GO" id="GO:0006629">
    <property type="term" value="P:lipid metabolic process"/>
    <property type="evidence" value="ECO:0007669"/>
    <property type="project" value="UniProtKB-KW"/>
</dbReference>
<dbReference type="GO" id="GO:0005524">
    <property type="term" value="F:ATP binding"/>
    <property type="evidence" value="ECO:0007669"/>
    <property type="project" value="UniProtKB-KW"/>
</dbReference>
<dbReference type="Gene3D" id="3.40.50.12780">
    <property type="entry name" value="N-terminal domain of ligase-like"/>
    <property type="match status" value="1"/>
</dbReference>
<accession>A0A8J9ZSC2</accession>
<feature type="domain" description="AMP-binding enzyme C-terminal" evidence="12">
    <location>
        <begin position="476"/>
        <end position="551"/>
    </location>
</feature>
<evidence type="ECO:0000256" key="10">
    <source>
        <dbReference type="SAM" id="Phobius"/>
    </source>
</evidence>
<dbReference type="SUPFAM" id="SSF56801">
    <property type="entry name" value="Acetyl-CoA synthetase-like"/>
    <property type="match status" value="1"/>
</dbReference>
<evidence type="ECO:0000259" key="12">
    <source>
        <dbReference type="Pfam" id="PF13193"/>
    </source>
</evidence>
<organism evidence="13 14">
    <name type="scientific">Branchiostoma lanceolatum</name>
    <name type="common">Common lancelet</name>
    <name type="synonym">Amphioxus lanceolatum</name>
    <dbReference type="NCBI Taxonomy" id="7740"/>
    <lineage>
        <taxon>Eukaryota</taxon>
        <taxon>Metazoa</taxon>
        <taxon>Chordata</taxon>
        <taxon>Cephalochordata</taxon>
        <taxon>Leptocardii</taxon>
        <taxon>Amphioxiformes</taxon>
        <taxon>Branchiostomatidae</taxon>
        <taxon>Branchiostoma</taxon>
    </lineage>
</organism>
<dbReference type="Pfam" id="PF00501">
    <property type="entry name" value="AMP-binding"/>
    <property type="match status" value="1"/>
</dbReference>
<keyword evidence="10" id="KW-1133">Transmembrane helix</keyword>
<dbReference type="InterPro" id="IPR020845">
    <property type="entry name" value="AMP-binding_CS"/>
</dbReference>
<dbReference type="PROSITE" id="PS00455">
    <property type="entry name" value="AMP_BINDING"/>
    <property type="match status" value="1"/>
</dbReference>
<keyword evidence="10" id="KW-0472">Membrane</keyword>
<gene>
    <name evidence="13" type="primary">ACSF2</name>
    <name evidence="13" type="ORF">BLAG_LOCUS17625</name>
</gene>
<evidence type="ECO:0000259" key="11">
    <source>
        <dbReference type="Pfam" id="PF00501"/>
    </source>
</evidence>
<dbReference type="CDD" id="cd05904">
    <property type="entry name" value="4CL"/>
    <property type="match status" value="1"/>
</dbReference>
<keyword evidence="14" id="KW-1185">Reference proteome</keyword>
<dbReference type="GO" id="GO:0008218">
    <property type="term" value="P:bioluminescence"/>
    <property type="evidence" value="ECO:0007669"/>
    <property type="project" value="UniProtKB-KW"/>
</dbReference>
<dbReference type="Pfam" id="PF13193">
    <property type="entry name" value="AMP-binding_C"/>
    <property type="match status" value="1"/>
</dbReference>
<dbReference type="GO" id="GO:0016405">
    <property type="term" value="F:CoA-ligase activity"/>
    <property type="evidence" value="ECO:0007669"/>
    <property type="project" value="TreeGrafter"/>
</dbReference>
<feature type="domain" description="AMP-dependent synthetase/ligase" evidence="11">
    <location>
        <begin position="65"/>
        <end position="426"/>
    </location>
</feature>
<keyword evidence="8" id="KW-0599">Photoprotein</keyword>
<keyword evidence="10" id="KW-0812">Transmembrane</keyword>
<comment type="similarity">
    <text evidence="1">Belongs to the ATP-dependent AMP-binding enzyme family.</text>
</comment>
<evidence type="ECO:0000256" key="8">
    <source>
        <dbReference type="ARBA" id="ARBA00023262"/>
    </source>
</evidence>
<dbReference type="Gene3D" id="3.30.300.30">
    <property type="match status" value="1"/>
</dbReference>
<comment type="catalytic activity">
    <reaction evidence="9">
        <text>firefly D-luciferin + ATP + O2 = firefly oxyluciferin + hnu + AMP + CO2 + diphosphate</text>
        <dbReference type="Rhea" id="RHEA:10732"/>
        <dbReference type="ChEBI" id="CHEBI:15379"/>
        <dbReference type="ChEBI" id="CHEBI:16526"/>
        <dbReference type="ChEBI" id="CHEBI:16792"/>
        <dbReference type="ChEBI" id="CHEBI:30212"/>
        <dbReference type="ChEBI" id="CHEBI:30616"/>
        <dbReference type="ChEBI" id="CHEBI:33019"/>
        <dbReference type="ChEBI" id="CHEBI:58038"/>
        <dbReference type="ChEBI" id="CHEBI:456215"/>
        <dbReference type="EC" id="1.13.12.7"/>
    </reaction>
</comment>
<evidence type="ECO:0000256" key="1">
    <source>
        <dbReference type="ARBA" id="ARBA00006432"/>
    </source>
</evidence>
<reference evidence="13" key="1">
    <citation type="submission" date="2022-01" db="EMBL/GenBank/DDBJ databases">
        <authorList>
            <person name="Braso-Vives M."/>
        </authorList>
    </citation>
    <scope>NUCLEOTIDE SEQUENCE</scope>
</reference>
<keyword evidence="7" id="KW-0455">Luminescence</keyword>
<evidence type="ECO:0000256" key="2">
    <source>
        <dbReference type="ARBA" id="ARBA00012532"/>
    </source>
</evidence>
<dbReference type="PANTHER" id="PTHR24096:SF422">
    <property type="entry name" value="BCDNA.GH02901"/>
    <property type="match status" value="1"/>
</dbReference>
<evidence type="ECO:0000256" key="9">
    <source>
        <dbReference type="ARBA" id="ARBA00048497"/>
    </source>
</evidence>
<proteinExistence type="inferred from homology"/>
<evidence type="ECO:0000256" key="6">
    <source>
        <dbReference type="ARBA" id="ARBA00023098"/>
    </source>
</evidence>
<evidence type="ECO:0000313" key="13">
    <source>
        <dbReference type="EMBL" id="CAH1262669.1"/>
    </source>
</evidence>
<dbReference type="AlphaFoldDB" id="A0A8J9ZSC2"/>
<dbReference type="FunFam" id="3.30.300.30:FF:000007">
    <property type="entry name" value="4-coumarate--CoA ligase 2"/>
    <property type="match status" value="1"/>
</dbReference>
<dbReference type="InterPro" id="IPR042099">
    <property type="entry name" value="ANL_N_sf"/>
</dbReference>
<evidence type="ECO:0000256" key="5">
    <source>
        <dbReference type="ARBA" id="ARBA00022840"/>
    </source>
</evidence>
<dbReference type="OrthoDB" id="10253869at2759"/>
<dbReference type="EC" id="1.13.12.7" evidence="2"/>
<evidence type="ECO:0000256" key="7">
    <source>
        <dbReference type="ARBA" id="ARBA00023223"/>
    </source>
</evidence>
<evidence type="ECO:0000313" key="14">
    <source>
        <dbReference type="Proteomes" id="UP000838412"/>
    </source>
</evidence>
<protein>
    <recommendedName>
        <fullName evidence="3">Luciferin 4-monooxygenase</fullName>
        <ecNumber evidence="2">1.13.12.7</ecNumber>
    </recommendedName>
</protein>
<evidence type="ECO:0000256" key="3">
    <source>
        <dbReference type="ARBA" id="ARBA00019043"/>
    </source>
</evidence>
<dbReference type="FunFam" id="3.40.50.12780:FF:000003">
    <property type="entry name" value="Long-chain-fatty-acid--CoA ligase FadD"/>
    <property type="match status" value="1"/>
</dbReference>
<keyword evidence="4" id="KW-0547">Nucleotide-binding</keyword>
<feature type="transmembrane region" description="Helical" evidence="10">
    <location>
        <begin position="259"/>
        <end position="281"/>
    </location>
</feature>
<dbReference type="Proteomes" id="UP000838412">
    <property type="component" value="Chromosome 4"/>
</dbReference>
<sequence>MTLCVRLDATLQQVYSSGLSTTLRPTFPPRRTLGIGEMSIIKSPLPEVAIPDDIALVDYLTADFDAYGDKVALVDGPTERSYTFSQLKKLIRVCGSALTRLGFKQHDVFAIYSPNLPEFAIIFFGVIGIGGTVTTVNPLYTADELAHQLQQSGASYVITIPMFADKAKQAMDKCEKIKDVYVFGEAEGCTPFSSLLRDDGSAFPADVQINPREDVAVLPYSSGTTGLPKGVMLTHYNIIANLQQMRPEKSLALDPNTDVLIALLPLFHIYGMVAILAIGLVQGVKVVCLPKFDQELFLKCVQDHKVTRVSCVPPVVLFLAKHPLVDKYDFSHVKELVNGAAPLGRELAQAVVTRLKYPTIRQGFGMTEASPVTHIVMEGEDLPGSIGQPLPNTECKIVDIESGKLLGEGEDGEMCVRGPQVMKGYLNNTTATANTIKDGWLHTGDIGHFDGTGNFYIVDRLKELIKYKGYQVPPAELEALLLSHPDLQDAAVVGVPDQEAGELPKAYVVKKADSQVTGDQVMDYIAGKVAPYKKLRFVEFTDQIPKSASGKILRKVLKQKEVERQKEK</sequence>
<keyword evidence="6" id="KW-0443">Lipid metabolism</keyword>
<keyword evidence="5" id="KW-0067">ATP-binding</keyword>